<comment type="caution">
    <text evidence="1">The sequence shown here is derived from an EMBL/GenBank/DDBJ whole genome shotgun (WGS) entry which is preliminary data.</text>
</comment>
<evidence type="ECO:0000313" key="2">
    <source>
        <dbReference type="Proteomes" id="UP001331515"/>
    </source>
</evidence>
<dbReference type="Proteomes" id="UP001331515">
    <property type="component" value="Unassembled WGS sequence"/>
</dbReference>
<evidence type="ECO:0000313" key="1">
    <source>
        <dbReference type="EMBL" id="KAK5896027.1"/>
    </source>
</evidence>
<gene>
    <name evidence="1" type="ORF">CgunFtcFv8_009671</name>
</gene>
<organism evidence="1 2">
    <name type="scientific">Champsocephalus gunnari</name>
    <name type="common">Mackerel icefish</name>
    <dbReference type="NCBI Taxonomy" id="52237"/>
    <lineage>
        <taxon>Eukaryota</taxon>
        <taxon>Metazoa</taxon>
        <taxon>Chordata</taxon>
        <taxon>Craniata</taxon>
        <taxon>Vertebrata</taxon>
        <taxon>Euteleostomi</taxon>
        <taxon>Actinopterygii</taxon>
        <taxon>Neopterygii</taxon>
        <taxon>Teleostei</taxon>
        <taxon>Neoteleostei</taxon>
        <taxon>Acanthomorphata</taxon>
        <taxon>Eupercaria</taxon>
        <taxon>Perciformes</taxon>
        <taxon>Notothenioidei</taxon>
        <taxon>Channichthyidae</taxon>
        <taxon>Champsocephalus</taxon>
    </lineage>
</organism>
<accession>A0AAN8C2M3</accession>
<protein>
    <submittedName>
        <fullName evidence="1">Uncharacterized protein</fullName>
    </submittedName>
</protein>
<name>A0AAN8C2M3_CHAGU</name>
<dbReference type="AlphaFoldDB" id="A0AAN8C2M3"/>
<proteinExistence type="predicted"/>
<reference evidence="1 2" key="1">
    <citation type="journal article" date="2023" name="Mol. Biol. Evol.">
        <title>Genomics of Secondarily Temperate Adaptation in the Only Non-Antarctic Icefish.</title>
        <authorList>
            <person name="Rivera-Colon A.G."/>
            <person name="Rayamajhi N."/>
            <person name="Minhas B.F."/>
            <person name="Madrigal G."/>
            <person name="Bilyk K.T."/>
            <person name="Yoon V."/>
            <person name="Hune M."/>
            <person name="Gregory S."/>
            <person name="Cheng C.H.C."/>
            <person name="Catchen J.M."/>
        </authorList>
    </citation>
    <scope>NUCLEOTIDE SEQUENCE [LARGE SCALE GENOMIC DNA]</scope>
    <source>
        <tissue evidence="1">White muscle</tissue>
    </source>
</reference>
<dbReference type="EMBL" id="JAURVH010001534">
    <property type="protein sequence ID" value="KAK5896027.1"/>
    <property type="molecule type" value="Genomic_DNA"/>
</dbReference>
<keyword evidence="2" id="KW-1185">Reference proteome</keyword>
<sequence length="82" mass="9048">MNHILTAPEEAETVTLEVEILCRDLQKTSAVSPALEMSKSQQRGFDETCGVILRGISLHVRPVGGQRCFGRLQDLSSRPVIQ</sequence>